<protein>
    <submittedName>
        <fullName evidence="1">Uncharacterized protein</fullName>
    </submittedName>
</protein>
<reference evidence="1 2" key="1">
    <citation type="journal article" date="2021" name="BMC Biol.">
        <title>Horizontally acquired antibacterial genes associated with adaptive radiation of ladybird beetles.</title>
        <authorList>
            <person name="Li H.S."/>
            <person name="Tang X.F."/>
            <person name="Huang Y.H."/>
            <person name="Xu Z.Y."/>
            <person name="Chen M.L."/>
            <person name="Du X.Y."/>
            <person name="Qiu B.Y."/>
            <person name="Chen P.T."/>
            <person name="Zhang W."/>
            <person name="Slipinski A."/>
            <person name="Escalona H.E."/>
            <person name="Waterhouse R.M."/>
            <person name="Zwick A."/>
            <person name="Pang H."/>
        </authorList>
    </citation>
    <scope>NUCLEOTIDE SEQUENCE [LARGE SCALE GENOMIC DNA]</scope>
    <source>
        <strain evidence="1">SYSU2018</strain>
    </source>
</reference>
<evidence type="ECO:0000313" key="1">
    <source>
        <dbReference type="EMBL" id="KAL3282044.1"/>
    </source>
</evidence>
<gene>
    <name evidence="1" type="ORF">HHI36_005246</name>
</gene>
<feature type="non-terminal residue" evidence="1">
    <location>
        <position position="57"/>
    </location>
</feature>
<accession>A0ABD2NTY1</accession>
<keyword evidence="2" id="KW-1185">Reference proteome</keyword>
<organism evidence="1 2">
    <name type="scientific">Cryptolaemus montrouzieri</name>
    <dbReference type="NCBI Taxonomy" id="559131"/>
    <lineage>
        <taxon>Eukaryota</taxon>
        <taxon>Metazoa</taxon>
        <taxon>Ecdysozoa</taxon>
        <taxon>Arthropoda</taxon>
        <taxon>Hexapoda</taxon>
        <taxon>Insecta</taxon>
        <taxon>Pterygota</taxon>
        <taxon>Neoptera</taxon>
        <taxon>Endopterygota</taxon>
        <taxon>Coleoptera</taxon>
        <taxon>Polyphaga</taxon>
        <taxon>Cucujiformia</taxon>
        <taxon>Coccinelloidea</taxon>
        <taxon>Coccinellidae</taxon>
        <taxon>Scymninae</taxon>
        <taxon>Scymnini</taxon>
        <taxon>Cryptolaemus</taxon>
    </lineage>
</organism>
<proteinExistence type="predicted"/>
<dbReference type="AlphaFoldDB" id="A0ABD2NTY1"/>
<sequence>MKLVSTELEFLTFTFSDVNPIRLKLDQRPVTTESEIEELKHRLKTLVQHPMMRSEHP</sequence>
<comment type="caution">
    <text evidence="1">The sequence shown here is derived from an EMBL/GenBank/DDBJ whole genome shotgun (WGS) entry which is preliminary data.</text>
</comment>
<evidence type="ECO:0000313" key="2">
    <source>
        <dbReference type="Proteomes" id="UP001516400"/>
    </source>
</evidence>
<dbReference type="EMBL" id="JABFTP020000144">
    <property type="protein sequence ID" value="KAL3282044.1"/>
    <property type="molecule type" value="Genomic_DNA"/>
</dbReference>
<dbReference type="Proteomes" id="UP001516400">
    <property type="component" value="Unassembled WGS sequence"/>
</dbReference>
<name>A0ABD2NTY1_9CUCU</name>